<protein>
    <recommendedName>
        <fullName evidence="7">Bacterioferritin-associated ferredoxin</fullName>
    </recommendedName>
</protein>
<keyword evidence="1" id="KW-0813">Transport</keyword>
<dbReference type="Proteomes" id="UP000646365">
    <property type="component" value="Unassembled WGS sequence"/>
</dbReference>
<gene>
    <name evidence="10" type="ORF">GCM10011611_49150</name>
</gene>
<keyword evidence="5" id="KW-0408">Iron</keyword>
<evidence type="ECO:0000256" key="5">
    <source>
        <dbReference type="ARBA" id="ARBA00023004"/>
    </source>
</evidence>
<evidence type="ECO:0000256" key="8">
    <source>
        <dbReference type="ARBA" id="ARBA00046332"/>
    </source>
</evidence>
<evidence type="ECO:0000259" key="9">
    <source>
        <dbReference type="Pfam" id="PF04324"/>
    </source>
</evidence>
<dbReference type="PANTHER" id="PTHR37424">
    <property type="entry name" value="BACTERIOFERRITIN-ASSOCIATED FERREDOXIN"/>
    <property type="match status" value="1"/>
</dbReference>
<keyword evidence="11" id="KW-1185">Reference proteome</keyword>
<reference evidence="10" key="2">
    <citation type="submission" date="2020-09" db="EMBL/GenBank/DDBJ databases">
        <authorList>
            <person name="Sun Q."/>
            <person name="Zhou Y."/>
        </authorList>
    </citation>
    <scope>NUCLEOTIDE SEQUENCE</scope>
    <source>
        <strain evidence="10">CGMCC 1.15725</strain>
    </source>
</reference>
<dbReference type="PANTHER" id="PTHR37424:SF1">
    <property type="entry name" value="BACTERIOFERRITIN-ASSOCIATED FERREDOXIN"/>
    <property type="match status" value="1"/>
</dbReference>
<comment type="similarity">
    <text evidence="8">Belongs to the Bfd family.</text>
</comment>
<evidence type="ECO:0000256" key="3">
    <source>
        <dbReference type="ARBA" id="ARBA00022723"/>
    </source>
</evidence>
<evidence type="ECO:0000256" key="6">
    <source>
        <dbReference type="ARBA" id="ARBA00023014"/>
    </source>
</evidence>
<reference evidence="10" key="1">
    <citation type="journal article" date="2014" name="Int. J. Syst. Evol. Microbiol.">
        <title>Complete genome sequence of Corynebacterium casei LMG S-19264T (=DSM 44701T), isolated from a smear-ripened cheese.</title>
        <authorList>
            <consortium name="US DOE Joint Genome Institute (JGI-PGF)"/>
            <person name="Walter F."/>
            <person name="Albersmeier A."/>
            <person name="Kalinowski J."/>
            <person name="Ruckert C."/>
        </authorList>
    </citation>
    <scope>NUCLEOTIDE SEQUENCE</scope>
    <source>
        <strain evidence="10">CGMCC 1.15725</strain>
    </source>
</reference>
<evidence type="ECO:0000313" key="11">
    <source>
        <dbReference type="Proteomes" id="UP000646365"/>
    </source>
</evidence>
<name>A0A8J2YXQ2_9PROT</name>
<feature type="domain" description="BFD-like [2Fe-2S]-binding" evidence="9">
    <location>
        <begin position="24"/>
        <end position="73"/>
    </location>
</feature>
<dbReference type="AlphaFoldDB" id="A0A8J2YXQ2"/>
<organism evidence="10 11">
    <name type="scientific">Aliidongia dinghuensis</name>
    <dbReference type="NCBI Taxonomy" id="1867774"/>
    <lineage>
        <taxon>Bacteria</taxon>
        <taxon>Pseudomonadati</taxon>
        <taxon>Pseudomonadota</taxon>
        <taxon>Alphaproteobacteria</taxon>
        <taxon>Rhodospirillales</taxon>
        <taxon>Dongiaceae</taxon>
        <taxon>Aliidongia</taxon>
    </lineage>
</organism>
<evidence type="ECO:0000256" key="7">
    <source>
        <dbReference type="ARBA" id="ARBA00039386"/>
    </source>
</evidence>
<dbReference type="EMBL" id="BMJQ01000014">
    <property type="protein sequence ID" value="GGF36845.1"/>
    <property type="molecule type" value="Genomic_DNA"/>
</dbReference>
<accession>A0A8J2YXQ2</accession>
<proteinExistence type="inferred from homology"/>
<dbReference type="Gene3D" id="1.10.10.1100">
    <property type="entry name" value="BFD-like [2Fe-2S]-binding domain"/>
    <property type="match status" value="1"/>
</dbReference>
<dbReference type="Pfam" id="PF04324">
    <property type="entry name" value="Fer2_BFD"/>
    <property type="match status" value="1"/>
</dbReference>
<sequence>MRRIIIIHYKIDRLLPHRGLARMYVCLCNAFTDRQVRAVCPAAGSSAAAVYCALGVRPKCGKCVPTVREILDEVANSDVPAAVPA</sequence>
<keyword evidence="4" id="KW-0249">Electron transport</keyword>
<dbReference type="InterPro" id="IPR007419">
    <property type="entry name" value="BFD-like_2Fe2S-bd_dom"/>
</dbReference>
<comment type="caution">
    <text evidence="10">The sequence shown here is derived from an EMBL/GenBank/DDBJ whole genome shotgun (WGS) entry which is preliminary data.</text>
</comment>
<keyword evidence="6" id="KW-0411">Iron-sulfur</keyword>
<evidence type="ECO:0000313" key="10">
    <source>
        <dbReference type="EMBL" id="GGF36845.1"/>
    </source>
</evidence>
<dbReference type="GO" id="GO:0051537">
    <property type="term" value="F:2 iron, 2 sulfur cluster binding"/>
    <property type="evidence" value="ECO:0007669"/>
    <property type="project" value="UniProtKB-KW"/>
</dbReference>
<keyword evidence="2" id="KW-0001">2Fe-2S</keyword>
<evidence type="ECO:0000256" key="1">
    <source>
        <dbReference type="ARBA" id="ARBA00022448"/>
    </source>
</evidence>
<dbReference type="InterPro" id="IPR041854">
    <property type="entry name" value="BFD-like_2Fe2S-bd_dom_sf"/>
</dbReference>
<evidence type="ECO:0000256" key="4">
    <source>
        <dbReference type="ARBA" id="ARBA00022982"/>
    </source>
</evidence>
<keyword evidence="3" id="KW-0479">Metal-binding</keyword>
<dbReference type="InterPro" id="IPR052371">
    <property type="entry name" value="BFD-associated_ferredoxin"/>
</dbReference>
<evidence type="ECO:0000256" key="2">
    <source>
        <dbReference type="ARBA" id="ARBA00022714"/>
    </source>
</evidence>
<dbReference type="GO" id="GO:0046872">
    <property type="term" value="F:metal ion binding"/>
    <property type="evidence" value="ECO:0007669"/>
    <property type="project" value="UniProtKB-KW"/>
</dbReference>